<sequence>MKLQSKSAVITGAGSGMGRAMAILFAQEGASVIVADVNG</sequence>
<dbReference type="InterPro" id="IPR036291">
    <property type="entry name" value="NAD(P)-bd_dom_sf"/>
</dbReference>
<dbReference type="SUPFAM" id="SSF51735">
    <property type="entry name" value="NAD(P)-binding Rossmann-fold domains"/>
    <property type="match status" value="1"/>
</dbReference>
<gene>
    <name evidence="1" type="ORF">K0U00_29860</name>
</gene>
<dbReference type="Gene3D" id="3.40.50.720">
    <property type="entry name" value="NAD(P)-binding Rossmann-like Domain"/>
    <property type="match status" value="1"/>
</dbReference>
<feature type="non-terminal residue" evidence="1">
    <location>
        <position position="39"/>
    </location>
</feature>
<evidence type="ECO:0000313" key="2">
    <source>
        <dbReference type="Proteomes" id="UP001519887"/>
    </source>
</evidence>
<accession>A0ABS7CBF3</accession>
<comment type="caution">
    <text evidence="1">The sequence shown here is derived from an EMBL/GenBank/DDBJ whole genome shotgun (WGS) entry which is preliminary data.</text>
</comment>
<dbReference type="Pfam" id="PF00106">
    <property type="entry name" value="adh_short"/>
    <property type="match status" value="1"/>
</dbReference>
<dbReference type="Proteomes" id="UP001519887">
    <property type="component" value="Unassembled WGS sequence"/>
</dbReference>
<dbReference type="InterPro" id="IPR002347">
    <property type="entry name" value="SDR_fam"/>
</dbReference>
<evidence type="ECO:0000313" key="1">
    <source>
        <dbReference type="EMBL" id="MBW7458252.1"/>
    </source>
</evidence>
<protein>
    <submittedName>
        <fullName evidence="1">SDR family NAD(P)-dependent oxidoreductase</fullName>
    </submittedName>
</protein>
<organism evidence="1 2">
    <name type="scientific">Paenibacillus sepulcri</name>
    <dbReference type="NCBI Taxonomy" id="359917"/>
    <lineage>
        <taxon>Bacteria</taxon>
        <taxon>Bacillati</taxon>
        <taxon>Bacillota</taxon>
        <taxon>Bacilli</taxon>
        <taxon>Bacillales</taxon>
        <taxon>Paenibacillaceae</taxon>
        <taxon>Paenibacillus</taxon>
    </lineage>
</organism>
<dbReference type="EMBL" id="JAHZIK010001127">
    <property type="protein sequence ID" value="MBW7458252.1"/>
    <property type="molecule type" value="Genomic_DNA"/>
</dbReference>
<proteinExistence type="predicted"/>
<keyword evidence="2" id="KW-1185">Reference proteome</keyword>
<name>A0ABS7CBF3_9BACL</name>
<reference evidence="1 2" key="1">
    <citation type="submission" date="2021-07" db="EMBL/GenBank/DDBJ databases">
        <title>Paenibacillus radiodurans sp. nov., isolated from the southeastern edge of Tengger Desert.</title>
        <authorList>
            <person name="Zhang G."/>
        </authorList>
    </citation>
    <scope>NUCLEOTIDE SEQUENCE [LARGE SCALE GENOMIC DNA]</scope>
    <source>
        <strain evidence="1 2">CCM 7311</strain>
    </source>
</reference>